<dbReference type="Gramene" id="Kaladp0515s0153.1.v1.1">
    <property type="protein sequence ID" value="Kaladp0515s0153.1.v1.1.CDS.1"/>
    <property type="gene ID" value="Kaladp0515s0153.v1.1"/>
</dbReference>
<dbReference type="EnsemblPlants" id="Kaladp0515s0153.1.v1.1">
    <property type="protein sequence ID" value="Kaladp0515s0153.1.v1.1.CDS.1"/>
    <property type="gene ID" value="Kaladp0515s0153.v1.1"/>
</dbReference>
<dbReference type="AlphaFoldDB" id="A0A7N0VCG5"/>
<dbReference type="Proteomes" id="UP000594263">
    <property type="component" value="Unplaced"/>
</dbReference>
<reference evidence="1" key="1">
    <citation type="submission" date="2021-01" db="UniProtKB">
        <authorList>
            <consortium name="EnsemblPlants"/>
        </authorList>
    </citation>
    <scope>IDENTIFICATION</scope>
</reference>
<name>A0A7N0VCG5_KALFE</name>
<protein>
    <submittedName>
        <fullName evidence="1">Uncharacterized protein</fullName>
    </submittedName>
</protein>
<evidence type="ECO:0000313" key="2">
    <source>
        <dbReference type="Proteomes" id="UP000594263"/>
    </source>
</evidence>
<sequence>MFLNTYSLAWSPAVRHCANLVTIYVTSFLNLGENGQASMSERYAFFMPKV</sequence>
<organism evidence="1 2">
    <name type="scientific">Kalanchoe fedtschenkoi</name>
    <name type="common">Lavender scallops</name>
    <name type="synonym">South American air plant</name>
    <dbReference type="NCBI Taxonomy" id="63787"/>
    <lineage>
        <taxon>Eukaryota</taxon>
        <taxon>Viridiplantae</taxon>
        <taxon>Streptophyta</taxon>
        <taxon>Embryophyta</taxon>
        <taxon>Tracheophyta</taxon>
        <taxon>Spermatophyta</taxon>
        <taxon>Magnoliopsida</taxon>
        <taxon>eudicotyledons</taxon>
        <taxon>Gunneridae</taxon>
        <taxon>Pentapetalae</taxon>
        <taxon>Saxifragales</taxon>
        <taxon>Crassulaceae</taxon>
        <taxon>Kalanchoe</taxon>
    </lineage>
</organism>
<accession>A0A7N0VCG5</accession>
<evidence type="ECO:0000313" key="1">
    <source>
        <dbReference type="EnsemblPlants" id="Kaladp0515s0153.1.v1.1.CDS.1"/>
    </source>
</evidence>
<proteinExistence type="predicted"/>
<keyword evidence="2" id="KW-1185">Reference proteome</keyword>